<dbReference type="EMBL" id="JABFTP020000165">
    <property type="protein sequence ID" value="KAL3285019.1"/>
    <property type="molecule type" value="Genomic_DNA"/>
</dbReference>
<reference evidence="1 2" key="1">
    <citation type="journal article" date="2021" name="BMC Biol.">
        <title>Horizontally acquired antibacterial genes associated with adaptive radiation of ladybird beetles.</title>
        <authorList>
            <person name="Li H.S."/>
            <person name="Tang X.F."/>
            <person name="Huang Y.H."/>
            <person name="Xu Z.Y."/>
            <person name="Chen M.L."/>
            <person name="Du X.Y."/>
            <person name="Qiu B.Y."/>
            <person name="Chen P.T."/>
            <person name="Zhang W."/>
            <person name="Slipinski A."/>
            <person name="Escalona H.E."/>
            <person name="Waterhouse R.M."/>
            <person name="Zwick A."/>
            <person name="Pang H."/>
        </authorList>
    </citation>
    <scope>NUCLEOTIDE SEQUENCE [LARGE SCALE GENOMIC DNA]</scope>
    <source>
        <strain evidence="1">SYSU2018</strain>
    </source>
</reference>
<protein>
    <submittedName>
        <fullName evidence="1">Uncharacterized protein</fullName>
    </submittedName>
</protein>
<dbReference type="Proteomes" id="UP001516400">
    <property type="component" value="Unassembled WGS sequence"/>
</dbReference>
<dbReference type="AlphaFoldDB" id="A0ABD2P241"/>
<name>A0ABD2P241_9CUCU</name>
<accession>A0ABD2P241</accession>
<evidence type="ECO:0000313" key="2">
    <source>
        <dbReference type="Proteomes" id="UP001516400"/>
    </source>
</evidence>
<organism evidence="1 2">
    <name type="scientific">Cryptolaemus montrouzieri</name>
    <dbReference type="NCBI Taxonomy" id="559131"/>
    <lineage>
        <taxon>Eukaryota</taxon>
        <taxon>Metazoa</taxon>
        <taxon>Ecdysozoa</taxon>
        <taxon>Arthropoda</taxon>
        <taxon>Hexapoda</taxon>
        <taxon>Insecta</taxon>
        <taxon>Pterygota</taxon>
        <taxon>Neoptera</taxon>
        <taxon>Endopterygota</taxon>
        <taxon>Coleoptera</taxon>
        <taxon>Polyphaga</taxon>
        <taxon>Cucujiformia</taxon>
        <taxon>Coccinelloidea</taxon>
        <taxon>Coccinellidae</taxon>
        <taxon>Scymninae</taxon>
        <taxon>Scymnini</taxon>
        <taxon>Cryptolaemus</taxon>
    </lineage>
</organism>
<sequence length="98" mass="12378">MDFNEKHKVKIRREKMKEFDVNKLKDTEIRRQYEELMDGMVESEGDLEYRWENLKTTVRKVSEQLIPFERTERPKLKEWFDDECREEFEKRKRQEKNF</sequence>
<evidence type="ECO:0000313" key="1">
    <source>
        <dbReference type="EMBL" id="KAL3285019.1"/>
    </source>
</evidence>
<comment type="caution">
    <text evidence="1">The sequence shown here is derived from an EMBL/GenBank/DDBJ whole genome shotgun (WGS) entry which is preliminary data.</text>
</comment>
<gene>
    <name evidence="1" type="ORF">HHI36_019147</name>
</gene>
<keyword evidence="2" id="KW-1185">Reference proteome</keyword>
<proteinExistence type="predicted"/>